<dbReference type="HOGENOM" id="CLU_3009783_0_0_10"/>
<dbReference type="eggNOG" id="COG3668">
    <property type="taxonomic scope" value="Bacteria"/>
</dbReference>
<reference evidence="2 3" key="1">
    <citation type="journal article" date="2013" name="Genome Biol. Evol.">
        <title>Genomic makeup of the marine flavobacterium Nonlabens (Donghaeana) dokdonensis DSW-6 and identification of a novel class of rhodopsins.</title>
        <authorList>
            <person name="Kwon S.K."/>
            <person name="Kim B.K."/>
            <person name="Song J.Y."/>
            <person name="Kwak M.J."/>
            <person name="Lee C.H."/>
            <person name="Yoon J.H."/>
            <person name="Oh T.K."/>
            <person name="Kim J.F."/>
        </authorList>
    </citation>
    <scope>NUCLEOTIDE SEQUENCE [LARGE SCALE GENOMIC DNA]</scope>
    <source>
        <strain evidence="3">DSM 17205 / KCTC 12402 / DSW-6</strain>
    </source>
</reference>
<organism evidence="2 3">
    <name type="scientific">Nonlabens dokdonensis (strain DSM 17205 / KCTC 12402 / DSW-6)</name>
    <name type="common">Donghaeana dokdonensis</name>
    <dbReference type="NCBI Taxonomy" id="592029"/>
    <lineage>
        <taxon>Bacteria</taxon>
        <taxon>Pseudomonadati</taxon>
        <taxon>Bacteroidota</taxon>
        <taxon>Flavobacteriia</taxon>
        <taxon>Flavobacteriales</taxon>
        <taxon>Flavobacteriaceae</taxon>
        <taxon>Nonlabens</taxon>
    </lineage>
</organism>
<dbReference type="KEGG" id="ndo:DDD_1370"/>
<name>L7W8F4_NONDD</name>
<dbReference type="AlphaFoldDB" id="L7W8F4"/>
<dbReference type="InterPro" id="IPR007712">
    <property type="entry name" value="RelE/ParE_toxin"/>
</dbReference>
<proteinExistence type="predicted"/>
<evidence type="ECO:0000256" key="1">
    <source>
        <dbReference type="ARBA" id="ARBA00022649"/>
    </source>
</evidence>
<dbReference type="Proteomes" id="UP000011173">
    <property type="component" value="Chromosome"/>
</dbReference>
<dbReference type="InterPro" id="IPR035093">
    <property type="entry name" value="RelE/ParE_toxin_dom_sf"/>
</dbReference>
<dbReference type="Pfam" id="PF05016">
    <property type="entry name" value="ParE_toxin"/>
    <property type="match status" value="1"/>
</dbReference>
<dbReference type="Gene3D" id="3.30.2310.20">
    <property type="entry name" value="RelE-like"/>
    <property type="match status" value="1"/>
</dbReference>
<protein>
    <recommendedName>
        <fullName evidence="4">Plasmid stabilization system</fullName>
    </recommendedName>
</protein>
<keyword evidence="1" id="KW-1277">Toxin-antitoxin system</keyword>
<evidence type="ECO:0000313" key="2">
    <source>
        <dbReference type="EMBL" id="AGC76497.1"/>
    </source>
</evidence>
<accession>L7W8F4</accession>
<sequence>MQPVLGKVVFTKESFSLRELVAGNYRIIYEIINEERIDILFIHHGARDLGKRLRKL</sequence>
<dbReference type="PATRIC" id="fig|592029.3.peg.1358"/>
<dbReference type="STRING" id="592029.DDD_1370"/>
<evidence type="ECO:0008006" key="4">
    <source>
        <dbReference type="Google" id="ProtNLM"/>
    </source>
</evidence>
<gene>
    <name evidence="2" type="ordered locus">DDD_1370</name>
</gene>
<evidence type="ECO:0000313" key="3">
    <source>
        <dbReference type="Proteomes" id="UP000011173"/>
    </source>
</evidence>
<dbReference type="EMBL" id="CP001397">
    <property type="protein sequence ID" value="AGC76497.1"/>
    <property type="molecule type" value="Genomic_DNA"/>
</dbReference>